<keyword evidence="2" id="KW-0288">FMN</keyword>
<dbReference type="PANTHER" id="PTHR19384">
    <property type="entry name" value="NITRIC OXIDE SYNTHASE-RELATED"/>
    <property type="match status" value="1"/>
</dbReference>
<dbReference type="STRING" id="1122198.SAMN02745729_101175"/>
<dbReference type="AlphaFoldDB" id="A0A1H3XJW5"/>
<evidence type="ECO:0000313" key="6">
    <source>
        <dbReference type="EMBL" id="SDZ99629.1"/>
    </source>
</evidence>
<dbReference type="Gene3D" id="3.40.50.360">
    <property type="match status" value="1"/>
</dbReference>
<dbReference type="PRINTS" id="PR00369">
    <property type="entry name" value="FLAVODOXIN"/>
</dbReference>
<dbReference type="InterPro" id="IPR008254">
    <property type="entry name" value="Flavodoxin/NO_synth"/>
</dbReference>
<evidence type="ECO:0000259" key="5">
    <source>
        <dbReference type="PROSITE" id="PS50902"/>
    </source>
</evidence>
<keyword evidence="1" id="KW-0285">Flavoprotein</keyword>
<dbReference type="EMBL" id="FNRJ01000001">
    <property type="protein sequence ID" value="SDZ99629.1"/>
    <property type="molecule type" value="Genomic_DNA"/>
</dbReference>
<evidence type="ECO:0000256" key="1">
    <source>
        <dbReference type="ARBA" id="ARBA00022630"/>
    </source>
</evidence>
<dbReference type="PANTHER" id="PTHR19384:SF84">
    <property type="entry name" value="METHIONINE SYNTHASE REDUCTASE"/>
    <property type="match status" value="1"/>
</dbReference>
<dbReference type="GO" id="GO:0005829">
    <property type="term" value="C:cytosol"/>
    <property type="evidence" value="ECO:0007669"/>
    <property type="project" value="TreeGrafter"/>
</dbReference>
<keyword evidence="3" id="KW-0249">Electron transport</keyword>
<dbReference type="SUPFAM" id="SSF52218">
    <property type="entry name" value="Flavoproteins"/>
    <property type="match status" value="1"/>
</dbReference>
<keyword evidence="4" id="KW-0472">Membrane</keyword>
<protein>
    <submittedName>
        <fullName evidence="6">Flavodoxin</fullName>
    </submittedName>
</protein>
<keyword evidence="3" id="KW-0813">Transport</keyword>
<reference evidence="7" key="1">
    <citation type="submission" date="2016-10" db="EMBL/GenBank/DDBJ databases">
        <authorList>
            <person name="Varghese N."/>
            <person name="Submissions S."/>
        </authorList>
    </citation>
    <scope>NUCLEOTIDE SEQUENCE [LARGE SCALE GENOMIC DNA]</scope>
    <source>
        <strain evidence="7">DSM 11526</strain>
    </source>
</reference>
<dbReference type="GO" id="GO:0010181">
    <property type="term" value="F:FMN binding"/>
    <property type="evidence" value="ECO:0007669"/>
    <property type="project" value="InterPro"/>
</dbReference>
<keyword evidence="4" id="KW-1133">Transmembrane helix</keyword>
<dbReference type="GO" id="GO:0050660">
    <property type="term" value="F:flavin adenine dinucleotide binding"/>
    <property type="evidence" value="ECO:0007669"/>
    <property type="project" value="TreeGrafter"/>
</dbReference>
<gene>
    <name evidence="6" type="ORF">SAMN02745729_101175</name>
</gene>
<dbReference type="InterPro" id="IPR029039">
    <property type="entry name" value="Flavoprotein-like_sf"/>
</dbReference>
<dbReference type="Pfam" id="PF00258">
    <property type="entry name" value="Flavodoxin_1"/>
    <property type="match status" value="1"/>
</dbReference>
<evidence type="ECO:0000256" key="4">
    <source>
        <dbReference type="SAM" id="Phobius"/>
    </source>
</evidence>
<feature type="domain" description="Flavodoxin-like" evidence="5">
    <location>
        <begin position="64"/>
        <end position="198"/>
    </location>
</feature>
<dbReference type="GO" id="GO:0009086">
    <property type="term" value="P:methionine biosynthetic process"/>
    <property type="evidence" value="ECO:0007669"/>
    <property type="project" value="TreeGrafter"/>
</dbReference>
<dbReference type="GO" id="GO:0050667">
    <property type="term" value="P:homocysteine metabolic process"/>
    <property type="evidence" value="ECO:0007669"/>
    <property type="project" value="TreeGrafter"/>
</dbReference>
<organism evidence="6 7">
    <name type="scientific">Marinobacterium iners DSM 11526</name>
    <dbReference type="NCBI Taxonomy" id="1122198"/>
    <lineage>
        <taxon>Bacteria</taxon>
        <taxon>Pseudomonadati</taxon>
        <taxon>Pseudomonadota</taxon>
        <taxon>Gammaproteobacteria</taxon>
        <taxon>Oceanospirillales</taxon>
        <taxon>Oceanospirillaceae</taxon>
        <taxon>Marinobacterium</taxon>
    </lineage>
</organism>
<keyword evidence="7" id="KW-1185">Reference proteome</keyword>
<evidence type="ECO:0000256" key="3">
    <source>
        <dbReference type="ARBA" id="ARBA00022982"/>
    </source>
</evidence>
<accession>A0A1H3XJW5</accession>
<evidence type="ECO:0000256" key="2">
    <source>
        <dbReference type="ARBA" id="ARBA00022643"/>
    </source>
</evidence>
<dbReference type="PROSITE" id="PS50902">
    <property type="entry name" value="FLAVODOXIN_LIKE"/>
    <property type="match status" value="1"/>
</dbReference>
<dbReference type="OrthoDB" id="9816402at2"/>
<proteinExistence type="predicted"/>
<name>A0A1H3XJW5_9GAMM</name>
<feature type="transmembrane region" description="Helical" evidence="4">
    <location>
        <begin position="31"/>
        <end position="47"/>
    </location>
</feature>
<keyword evidence="4" id="KW-0812">Transmembrane</keyword>
<evidence type="ECO:0000313" key="7">
    <source>
        <dbReference type="Proteomes" id="UP000242469"/>
    </source>
</evidence>
<dbReference type="InterPro" id="IPR001094">
    <property type="entry name" value="Flavdoxin-like"/>
</dbReference>
<dbReference type="GO" id="GO:0030586">
    <property type="term" value="F:[methionine synthase] reductase (NADPH) activity"/>
    <property type="evidence" value="ECO:0007669"/>
    <property type="project" value="TreeGrafter"/>
</dbReference>
<dbReference type="RefSeq" id="WP_091821612.1">
    <property type="nucleotide sequence ID" value="NZ_FNRJ01000001.1"/>
</dbReference>
<dbReference type="Proteomes" id="UP000242469">
    <property type="component" value="Unassembled WGS sequence"/>
</dbReference>
<sequence length="205" mass="22440">MRHAGKLILALLALTTALVWQMEDLGSGRQWLATLVLLAYALLLWRAKVRRQRQQPAVSGEADYLIAYATETGTARQLAQQMRKRLGKQGCTAALTELNRLADQSLPAKALLLVASTTGQGDAPRTGDRWPTNDDLKRYVDLPFAVLALGDRSYPQFCAFGLSVAGQLQQAGAKPLFAPVQVSQADPAMVNYWYQCLQKAADIPV</sequence>